<evidence type="ECO:0000313" key="3">
    <source>
        <dbReference type="Proteomes" id="UP000245506"/>
    </source>
</evidence>
<reference evidence="2 3" key="1">
    <citation type="submission" date="2018-05" db="EMBL/GenBank/DDBJ databases">
        <title>Leucothrix arctica sp. nov., isolated from Arctic seawater.</title>
        <authorList>
            <person name="Choi A."/>
            <person name="Baek K."/>
        </authorList>
    </citation>
    <scope>NUCLEOTIDE SEQUENCE [LARGE SCALE GENOMIC DNA]</scope>
    <source>
        <strain evidence="2 3">IMCC9719</strain>
    </source>
</reference>
<feature type="transmembrane region" description="Helical" evidence="1">
    <location>
        <begin position="48"/>
        <end position="77"/>
    </location>
</feature>
<dbReference type="PANTHER" id="PTHR34703">
    <property type="entry name" value="ANTIPORTER SUBUNIT MNHG2-RELATED"/>
    <property type="match status" value="1"/>
</dbReference>
<organism evidence="2 3">
    <name type="scientific">Leucothrix arctica</name>
    <dbReference type="NCBI Taxonomy" id="1481894"/>
    <lineage>
        <taxon>Bacteria</taxon>
        <taxon>Pseudomonadati</taxon>
        <taxon>Pseudomonadota</taxon>
        <taxon>Gammaproteobacteria</taxon>
        <taxon>Thiotrichales</taxon>
        <taxon>Thiotrichaceae</taxon>
        <taxon>Leucothrix</taxon>
    </lineage>
</organism>
<comment type="caution">
    <text evidence="2">The sequence shown here is derived from an EMBL/GenBank/DDBJ whole genome shotgun (WGS) entry which is preliminary data.</text>
</comment>
<dbReference type="GO" id="GO:0015385">
    <property type="term" value="F:sodium:proton antiporter activity"/>
    <property type="evidence" value="ECO:0007669"/>
    <property type="project" value="TreeGrafter"/>
</dbReference>
<dbReference type="PANTHER" id="PTHR34703:SF1">
    <property type="entry name" value="ANTIPORTER SUBUNIT MNHG2-RELATED"/>
    <property type="match status" value="1"/>
</dbReference>
<keyword evidence="1" id="KW-0472">Membrane</keyword>
<dbReference type="RefSeq" id="WP_109825606.1">
    <property type="nucleotide sequence ID" value="NZ_QGKL01000042.1"/>
</dbReference>
<name>A0A317C8C4_9GAMM</name>
<sequence>MTFIIDALSWVCLMMGCFLGISGAVGIFKFDEFYSRVHAASVTDTLCVFFIMAGLVLQSGFTLVSVKLIFAVVLLWLTSPVASHALIRSAYHTGLKPKLKTSRKESAKRGQS</sequence>
<evidence type="ECO:0000313" key="2">
    <source>
        <dbReference type="EMBL" id="PWQ93623.1"/>
    </source>
</evidence>
<accession>A0A317C8C4</accession>
<feature type="transmembrane region" description="Helical" evidence="1">
    <location>
        <begin position="7"/>
        <end position="28"/>
    </location>
</feature>
<dbReference type="Pfam" id="PF03334">
    <property type="entry name" value="PhaG_MnhG_YufB"/>
    <property type="match status" value="1"/>
</dbReference>
<dbReference type="InterPro" id="IPR005133">
    <property type="entry name" value="PhaG_MnhG_YufB"/>
</dbReference>
<dbReference type="OrthoDB" id="9813804at2"/>
<evidence type="ECO:0000256" key="1">
    <source>
        <dbReference type="SAM" id="Phobius"/>
    </source>
</evidence>
<dbReference type="Proteomes" id="UP000245506">
    <property type="component" value="Unassembled WGS sequence"/>
</dbReference>
<proteinExistence type="predicted"/>
<gene>
    <name evidence="2" type="ORF">DKT75_18585</name>
</gene>
<dbReference type="NCBIfam" id="TIGR01300">
    <property type="entry name" value="CPA3_mnhG_phaG"/>
    <property type="match status" value="1"/>
</dbReference>
<keyword evidence="1" id="KW-1133">Transmembrane helix</keyword>
<dbReference type="EMBL" id="QGKL01000042">
    <property type="protein sequence ID" value="PWQ93623.1"/>
    <property type="molecule type" value="Genomic_DNA"/>
</dbReference>
<keyword evidence="3" id="KW-1185">Reference proteome</keyword>
<keyword evidence="1" id="KW-0812">Transmembrane</keyword>
<protein>
    <submittedName>
        <fullName evidence="2">Sodium:proton antiporter</fullName>
    </submittedName>
</protein>
<dbReference type="AlphaFoldDB" id="A0A317C8C4"/>